<sequence>MWLPQNRVHRFVTRVYAHFCLPYETGREFASRYRLHRIQIQIHTPAMACAENVPTRFVLGIMIFWGALTAFVLRASLSLSIVTMVGKRPRGQNSTANGTSTTGCAVEPIFHNTSALVTNLTDLAEIELQDEAGEFDWSEQLQGTILSSFFVGYLFFQLPGGRLAELIGGRLVYGFTVLIPSLLAALVPLLTRVHYGYLIAIRIGQGLFLGAMFPTASVLVTKWVPLHERARFMSTFNMGGTLGLALVMPVCGLIIDLLDWPALYYITAAHGVIFSICWFALVHDSPDKHPRITQFEKRHIELGLVKGPVKKLPIPWVRVLTSLQFWGPFLSSFGSDWGFYTFLTLGPKYMASILGVDIRQNGILSALPFLCRYIFGIIIGMIFDLCLRRRWMALAHLRKLAVCFSHLMPALALLAFPLAGCNTTLAVAIICTAMGCNGAITSGHIQAYMDVAPNFAGTLGGLKNGLCSLAGLLSPVVIGAILQQDASIVGWRISFALSAVIFASSCVLFLATYTGRVQSWNDLSDQRDREASKPMRPIFKT</sequence>
<dbReference type="AlphaFoldDB" id="A0A8S1DRU2"/>
<dbReference type="Proteomes" id="UP000494165">
    <property type="component" value="Unassembled WGS sequence"/>
</dbReference>
<feature type="domain" description="Major facilitator superfamily (MFS) profile" evidence="8">
    <location>
        <begin position="55"/>
        <end position="517"/>
    </location>
</feature>
<feature type="transmembrane region" description="Helical" evidence="7">
    <location>
        <begin position="57"/>
        <end position="77"/>
    </location>
</feature>
<dbReference type="GO" id="GO:0006820">
    <property type="term" value="P:monoatomic anion transport"/>
    <property type="evidence" value="ECO:0007669"/>
    <property type="project" value="TreeGrafter"/>
</dbReference>
<feature type="transmembrane region" description="Helical" evidence="7">
    <location>
        <begin position="489"/>
        <end position="511"/>
    </location>
</feature>
<keyword evidence="4" id="KW-0769">Symport</keyword>
<dbReference type="Gene3D" id="1.20.1250.20">
    <property type="entry name" value="MFS general substrate transporter like domains"/>
    <property type="match status" value="2"/>
</dbReference>
<feature type="transmembrane region" description="Helical" evidence="7">
    <location>
        <begin position="261"/>
        <end position="282"/>
    </location>
</feature>
<feature type="transmembrane region" description="Helical" evidence="7">
    <location>
        <begin position="171"/>
        <end position="191"/>
    </location>
</feature>
<proteinExistence type="predicted"/>
<dbReference type="InterPro" id="IPR020846">
    <property type="entry name" value="MFS_dom"/>
</dbReference>
<keyword evidence="3 7" id="KW-0812">Transmembrane</keyword>
<evidence type="ECO:0000256" key="6">
    <source>
        <dbReference type="ARBA" id="ARBA00023136"/>
    </source>
</evidence>
<feature type="transmembrane region" description="Helical" evidence="7">
    <location>
        <begin position="232"/>
        <end position="255"/>
    </location>
</feature>
<evidence type="ECO:0000256" key="5">
    <source>
        <dbReference type="ARBA" id="ARBA00022989"/>
    </source>
</evidence>
<reference evidence="9 10" key="1">
    <citation type="submission" date="2020-04" db="EMBL/GenBank/DDBJ databases">
        <authorList>
            <person name="Alioto T."/>
            <person name="Alioto T."/>
            <person name="Gomez Garrido J."/>
        </authorList>
    </citation>
    <scope>NUCLEOTIDE SEQUENCE [LARGE SCALE GENOMIC DNA]</scope>
</reference>
<evidence type="ECO:0000259" key="8">
    <source>
        <dbReference type="PROSITE" id="PS50850"/>
    </source>
</evidence>
<dbReference type="InterPro" id="IPR050382">
    <property type="entry name" value="MFS_Na/Anion_cotransporter"/>
</dbReference>
<comment type="caution">
    <text evidence="9">The sequence shown here is derived from an EMBL/GenBank/DDBJ whole genome shotgun (WGS) entry which is preliminary data.</text>
</comment>
<keyword evidence="10" id="KW-1185">Reference proteome</keyword>
<feature type="transmembrane region" description="Helical" evidence="7">
    <location>
        <begin position="363"/>
        <end position="387"/>
    </location>
</feature>
<evidence type="ECO:0000256" key="1">
    <source>
        <dbReference type="ARBA" id="ARBA00004141"/>
    </source>
</evidence>
<feature type="transmembrane region" description="Helical" evidence="7">
    <location>
        <begin position="197"/>
        <end position="220"/>
    </location>
</feature>
<gene>
    <name evidence="9" type="ORF">CLODIP_2_CD06239</name>
</gene>
<dbReference type="PANTHER" id="PTHR11662">
    <property type="entry name" value="SOLUTE CARRIER FAMILY 17"/>
    <property type="match status" value="1"/>
</dbReference>
<dbReference type="FunFam" id="1.20.1250.20:FF:000003">
    <property type="entry name" value="Solute carrier family 17 member 3"/>
    <property type="match status" value="1"/>
</dbReference>
<evidence type="ECO:0000256" key="2">
    <source>
        <dbReference type="ARBA" id="ARBA00022448"/>
    </source>
</evidence>
<evidence type="ECO:0000313" key="10">
    <source>
        <dbReference type="Proteomes" id="UP000494165"/>
    </source>
</evidence>
<keyword evidence="6 7" id="KW-0472">Membrane</keyword>
<feature type="transmembrane region" description="Helical" evidence="7">
    <location>
        <begin position="141"/>
        <end position="159"/>
    </location>
</feature>
<keyword evidence="2" id="KW-0813">Transport</keyword>
<feature type="transmembrane region" description="Helical" evidence="7">
    <location>
        <begin position="399"/>
        <end position="419"/>
    </location>
</feature>
<dbReference type="SUPFAM" id="SSF103473">
    <property type="entry name" value="MFS general substrate transporter"/>
    <property type="match status" value="1"/>
</dbReference>
<dbReference type="InterPro" id="IPR011701">
    <property type="entry name" value="MFS"/>
</dbReference>
<dbReference type="EMBL" id="CADEPI010000278">
    <property type="protein sequence ID" value="CAB3382642.1"/>
    <property type="molecule type" value="Genomic_DNA"/>
</dbReference>
<evidence type="ECO:0000256" key="7">
    <source>
        <dbReference type="SAM" id="Phobius"/>
    </source>
</evidence>
<dbReference type="Pfam" id="PF07690">
    <property type="entry name" value="MFS_1"/>
    <property type="match status" value="1"/>
</dbReference>
<name>A0A8S1DRU2_9INSE</name>
<dbReference type="InterPro" id="IPR036259">
    <property type="entry name" value="MFS_trans_sf"/>
</dbReference>
<evidence type="ECO:0000256" key="3">
    <source>
        <dbReference type="ARBA" id="ARBA00022692"/>
    </source>
</evidence>
<dbReference type="GO" id="GO:0016020">
    <property type="term" value="C:membrane"/>
    <property type="evidence" value="ECO:0007669"/>
    <property type="project" value="UniProtKB-SubCell"/>
</dbReference>
<comment type="subcellular location">
    <subcellularLocation>
        <location evidence="1">Membrane</location>
        <topology evidence="1">Multi-pass membrane protein</topology>
    </subcellularLocation>
</comment>
<accession>A0A8S1DRU2</accession>
<dbReference type="PANTHER" id="PTHR11662:SF399">
    <property type="entry name" value="FI19708P1-RELATED"/>
    <property type="match status" value="1"/>
</dbReference>
<evidence type="ECO:0000256" key="4">
    <source>
        <dbReference type="ARBA" id="ARBA00022847"/>
    </source>
</evidence>
<dbReference type="PROSITE" id="PS50850">
    <property type="entry name" value="MFS"/>
    <property type="match status" value="1"/>
</dbReference>
<dbReference type="OrthoDB" id="2985014at2759"/>
<evidence type="ECO:0000313" key="9">
    <source>
        <dbReference type="EMBL" id="CAB3382642.1"/>
    </source>
</evidence>
<protein>
    <recommendedName>
        <fullName evidence="8">Major facilitator superfamily (MFS) profile domain-containing protein</fullName>
    </recommendedName>
</protein>
<keyword evidence="5 7" id="KW-1133">Transmembrane helix</keyword>
<dbReference type="GO" id="GO:0015293">
    <property type="term" value="F:symporter activity"/>
    <property type="evidence" value="ECO:0007669"/>
    <property type="project" value="UniProtKB-KW"/>
</dbReference>
<organism evidence="9 10">
    <name type="scientific">Cloeon dipterum</name>
    <dbReference type="NCBI Taxonomy" id="197152"/>
    <lineage>
        <taxon>Eukaryota</taxon>
        <taxon>Metazoa</taxon>
        <taxon>Ecdysozoa</taxon>
        <taxon>Arthropoda</taxon>
        <taxon>Hexapoda</taxon>
        <taxon>Insecta</taxon>
        <taxon>Pterygota</taxon>
        <taxon>Palaeoptera</taxon>
        <taxon>Ephemeroptera</taxon>
        <taxon>Pisciforma</taxon>
        <taxon>Baetidae</taxon>
        <taxon>Cloeon</taxon>
    </lineage>
</organism>